<evidence type="ECO:0000313" key="1">
    <source>
        <dbReference type="EMBL" id="KYD22110.1"/>
    </source>
</evidence>
<proteinExistence type="predicted"/>
<reference evidence="1 2" key="1">
    <citation type="submission" date="2016-01" db="EMBL/GenBank/DDBJ databases">
        <title>Draft Genome Sequences of Seven Thermophilic Sporeformers Isolated from Foods.</title>
        <authorList>
            <person name="Berendsen E.M."/>
            <person name="Wells-Bennik M.H."/>
            <person name="Krawcyk A.O."/>
            <person name="De Jong A."/>
            <person name="Holsappel S."/>
            <person name="Eijlander R.T."/>
            <person name="Kuipers O.P."/>
        </authorList>
    </citation>
    <scope>NUCLEOTIDE SEQUENCE [LARGE SCALE GENOMIC DNA]</scope>
    <source>
        <strain evidence="1 2">B4135</strain>
    </source>
</reference>
<protein>
    <submittedName>
        <fullName evidence="1">Uncharacterized protein</fullName>
    </submittedName>
</protein>
<evidence type="ECO:0000313" key="2">
    <source>
        <dbReference type="Proteomes" id="UP000075683"/>
    </source>
</evidence>
<dbReference type="EMBL" id="LQYT01000013">
    <property type="protein sequence ID" value="KYD22110.1"/>
    <property type="molecule type" value="Genomic_DNA"/>
</dbReference>
<name>A0A150MC62_9BACI</name>
<sequence length="57" mass="6909">MHVNRLHIAGMFGIQIHLGKRFDSPFIILQKENPFSTEAIWLYFIIYNFEIFFQTKF</sequence>
<dbReference type="STRING" id="301148.B4135_1455"/>
<gene>
    <name evidence="1" type="ORF">B4135_1455</name>
</gene>
<organism evidence="1 2">
    <name type="scientific">Caldibacillus debilis</name>
    <dbReference type="NCBI Taxonomy" id="301148"/>
    <lineage>
        <taxon>Bacteria</taxon>
        <taxon>Bacillati</taxon>
        <taxon>Bacillota</taxon>
        <taxon>Bacilli</taxon>
        <taxon>Bacillales</taxon>
        <taxon>Bacillaceae</taxon>
        <taxon>Caldibacillus</taxon>
    </lineage>
</organism>
<comment type="caution">
    <text evidence="1">The sequence shown here is derived from an EMBL/GenBank/DDBJ whole genome shotgun (WGS) entry which is preliminary data.</text>
</comment>
<accession>A0A150MC62</accession>
<dbReference type="AlphaFoldDB" id="A0A150MC62"/>
<dbReference type="Proteomes" id="UP000075683">
    <property type="component" value="Unassembled WGS sequence"/>
</dbReference>